<dbReference type="CDD" id="cd04301">
    <property type="entry name" value="NAT_SF"/>
    <property type="match status" value="1"/>
</dbReference>
<protein>
    <submittedName>
        <fullName evidence="4">GNAT family N-acetyltransferase</fullName>
    </submittedName>
</protein>
<sequence length="157" mass="17465">MDALREDTARESDLPGIEALVREAYEPYVERIGREPGPMRADYTAIVGEGRALVLRRAGRVVALLVTSVHPDHLLIENIAVAASERGNGLGTRLLAVADDLARAAGVAEVRLYTHVMMTENLRYYPRRGFRETGRRVDDGFERVFFSRTVPSQDVPS</sequence>
<gene>
    <name evidence="4" type="ORF">AAME72_03070</name>
</gene>
<dbReference type="InterPro" id="IPR000182">
    <property type="entry name" value="GNAT_dom"/>
</dbReference>
<keyword evidence="2" id="KW-0012">Acyltransferase</keyword>
<evidence type="ECO:0000256" key="2">
    <source>
        <dbReference type="ARBA" id="ARBA00023315"/>
    </source>
</evidence>
<feature type="domain" description="N-acetyltransferase" evidence="3">
    <location>
        <begin position="4"/>
        <end position="151"/>
    </location>
</feature>
<reference evidence="4" key="1">
    <citation type="submission" date="2024-05" db="EMBL/GenBank/DDBJ databases">
        <title>The Natural Products Discovery Center: Release of the First 8490 Sequenced Strains for Exploring Actinobacteria Biosynthetic Diversity.</title>
        <authorList>
            <person name="Kalkreuter E."/>
            <person name="Kautsar S.A."/>
            <person name="Yang D."/>
            <person name="Bader C.D."/>
            <person name="Teijaro C.N."/>
            <person name="Fluegel L."/>
            <person name="Davis C.M."/>
            <person name="Simpson J.R."/>
            <person name="Lauterbach L."/>
            <person name="Steele A.D."/>
            <person name="Gui C."/>
            <person name="Meng S."/>
            <person name="Li G."/>
            <person name="Viehrig K."/>
            <person name="Ye F."/>
            <person name="Su P."/>
            <person name="Kiefer A.F."/>
            <person name="Nichols A."/>
            <person name="Cepeda A.J."/>
            <person name="Yan W."/>
            <person name="Fan B."/>
            <person name="Jiang Y."/>
            <person name="Adhikari A."/>
            <person name="Zheng C.-J."/>
            <person name="Schuster L."/>
            <person name="Cowan T.M."/>
            <person name="Smanski M.J."/>
            <person name="Chevrette M.G."/>
            <person name="de Carvalho L.P.S."/>
            <person name="Shen B."/>
        </authorList>
    </citation>
    <scope>NUCLEOTIDE SEQUENCE</scope>
    <source>
        <strain evidence="4">NPDC080035</strain>
    </source>
</reference>
<dbReference type="RefSeq" id="WP_348788769.1">
    <property type="nucleotide sequence ID" value="NZ_CP157390.1"/>
</dbReference>
<dbReference type="PANTHER" id="PTHR43877:SF2">
    <property type="entry name" value="AMINOALKYLPHOSPHONATE N-ACETYLTRANSFERASE-RELATED"/>
    <property type="match status" value="1"/>
</dbReference>
<dbReference type="InterPro" id="IPR050832">
    <property type="entry name" value="Bact_Acetyltransf"/>
</dbReference>
<dbReference type="SUPFAM" id="SSF55729">
    <property type="entry name" value="Acyl-CoA N-acyltransferases (Nat)"/>
    <property type="match status" value="1"/>
</dbReference>
<proteinExistence type="predicted"/>
<dbReference type="EMBL" id="CP157390">
    <property type="protein sequence ID" value="XBM48848.1"/>
    <property type="molecule type" value="Genomic_DNA"/>
</dbReference>
<evidence type="ECO:0000256" key="1">
    <source>
        <dbReference type="ARBA" id="ARBA00022679"/>
    </source>
</evidence>
<dbReference type="GO" id="GO:0016747">
    <property type="term" value="F:acyltransferase activity, transferring groups other than amino-acyl groups"/>
    <property type="evidence" value="ECO:0007669"/>
    <property type="project" value="InterPro"/>
</dbReference>
<dbReference type="PROSITE" id="PS51186">
    <property type="entry name" value="GNAT"/>
    <property type="match status" value="1"/>
</dbReference>
<organism evidence="4">
    <name type="scientific">Leifsonia sp. NPDC080035</name>
    <dbReference type="NCBI Taxonomy" id="3143936"/>
    <lineage>
        <taxon>Bacteria</taxon>
        <taxon>Bacillati</taxon>
        <taxon>Actinomycetota</taxon>
        <taxon>Actinomycetes</taxon>
        <taxon>Micrococcales</taxon>
        <taxon>Microbacteriaceae</taxon>
        <taxon>Leifsonia</taxon>
    </lineage>
</organism>
<dbReference type="Gene3D" id="3.40.630.30">
    <property type="match status" value="1"/>
</dbReference>
<dbReference type="Pfam" id="PF00583">
    <property type="entry name" value="Acetyltransf_1"/>
    <property type="match status" value="1"/>
</dbReference>
<dbReference type="AlphaFoldDB" id="A0AAU7GFV6"/>
<evidence type="ECO:0000259" key="3">
    <source>
        <dbReference type="PROSITE" id="PS51186"/>
    </source>
</evidence>
<accession>A0AAU7GFV6</accession>
<evidence type="ECO:0000313" key="4">
    <source>
        <dbReference type="EMBL" id="XBM48848.1"/>
    </source>
</evidence>
<name>A0AAU7GFV6_9MICO</name>
<dbReference type="PANTHER" id="PTHR43877">
    <property type="entry name" value="AMINOALKYLPHOSPHONATE N-ACETYLTRANSFERASE-RELATED-RELATED"/>
    <property type="match status" value="1"/>
</dbReference>
<keyword evidence="1" id="KW-0808">Transferase</keyword>
<dbReference type="InterPro" id="IPR016181">
    <property type="entry name" value="Acyl_CoA_acyltransferase"/>
</dbReference>